<dbReference type="OrthoDB" id="10352617at2759"/>
<reference evidence="2" key="1">
    <citation type="submission" date="2021-03" db="EMBL/GenBank/DDBJ databases">
        <authorList>
            <person name="Tagirdzhanova G."/>
        </authorList>
    </citation>
    <scope>NUCLEOTIDE SEQUENCE</scope>
</reference>
<feature type="signal peptide" evidence="1">
    <location>
        <begin position="1"/>
        <end position="18"/>
    </location>
</feature>
<evidence type="ECO:0000313" key="3">
    <source>
        <dbReference type="Proteomes" id="UP000664521"/>
    </source>
</evidence>
<sequence>MRFLSTFLLALTATTALAMPAPEEGSLEERGNLEKRQSCKRKLRFRPDQNGICVDVRQANSCNGGTLYTGLCPGTPNYVICCIQ</sequence>
<organism evidence="2 3">
    <name type="scientific">Heterodermia speciosa</name>
    <dbReference type="NCBI Taxonomy" id="116794"/>
    <lineage>
        <taxon>Eukaryota</taxon>
        <taxon>Fungi</taxon>
        <taxon>Dikarya</taxon>
        <taxon>Ascomycota</taxon>
        <taxon>Pezizomycotina</taxon>
        <taxon>Lecanoromycetes</taxon>
        <taxon>OSLEUM clade</taxon>
        <taxon>Lecanoromycetidae</taxon>
        <taxon>Caliciales</taxon>
        <taxon>Physciaceae</taxon>
        <taxon>Heterodermia</taxon>
    </lineage>
</organism>
<accession>A0A8H3ELI6</accession>
<evidence type="ECO:0000313" key="2">
    <source>
        <dbReference type="EMBL" id="CAF9908097.1"/>
    </source>
</evidence>
<gene>
    <name evidence="2" type="ORF">HETSPECPRED_007984</name>
</gene>
<keyword evidence="3" id="KW-1185">Reference proteome</keyword>
<keyword evidence="1" id="KW-0732">Signal</keyword>
<protein>
    <submittedName>
        <fullName evidence="2">Uncharacterized protein</fullName>
    </submittedName>
</protein>
<proteinExistence type="predicted"/>
<dbReference type="Proteomes" id="UP000664521">
    <property type="component" value="Unassembled WGS sequence"/>
</dbReference>
<name>A0A8H3ELI6_9LECA</name>
<dbReference type="AlphaFoldDB" id="A0A8H3ELI6"/>
<comment type="caution">
    <text evidence="2">The sequence shown here is derived from an EMBL/GenBank/DDBJ whole genome shotgun (WGS) entry which is preliminary data.</text>
</comment>
<feature type="chain" id="PRO_5034183213" evidence="1">
    <location>
        <begin position="19"/>
        <end position="84"/>
    </location>
</feature>
<evidence type="ECO:0000256" key="1">
    <source>
        <dbReference type="SAM" id="SignalP"/>
    </source>
</evidence>
<dbReference type="EMBL" id="CAJPDS010000006">
    <property type="protein sequence ID" value="CAF9908097.1"/>
    <property type="molecule type" value="Genomic_DNA"/>
</dbReference>